<accession>A0A1Q9E8B1</accession>
<dbReference type="EMBL" id="LSRX01000231">
    <property type="protein sequence ID" value="OLQ03642.1"/>
    <property type="molecule type" value="Genomic_DNA"/>
</dbReference>
<dbReference type="PANTHER" id="PTHR24350">
    <property type="entry name" value="SERINE/THREONINE-PROTEIN KINASE IAL-RELATED"/>
    <property type="match status" value="1"/>
</dbReference>
<keyword evidence="11" id="KW-1185">Reference proteome</keyword>
<feature type="binding site" evidence="7">
    <location>
        <begin position="99"/>
        <end position="100"/>
    </location>
    <ligand>
        <name>ATP</name>
        <dbReference type="ChEBI" id="CHEBI:30616"/>
    </ligand>
</feature>
<evidence type="ECO:0000313" key="11">
    <source>
        <dbReference type="Proteomes" id="UP000186817"/>
    </source>
</evidence>
<name>A0A1Q9E8B1_SYMMI</name>
<dbReference type="SMART" id="SM00220">
    <property type="entry name" value="S_TKc"/>
    <property type="match status" value="1"/>
</dbReference>
<evidence type="ECO:0000256" key="3">
    <source>
        <dbReference type="ARBA" id="ARBA00022741"/>
    </source>
</evidence>
<evidence type="ECO:0000259" key="9">
    <source>
        <dbReference type="PROSITE" id="PS50011"/>
    </source>
</evidence>
<organism evidence="10 11">
    <name type="scientific">Symbiodinium microadriaticum</name>
    <name type="common">Dinoflagellate</name>
    <name type="synonym">Zooxanthella microadriatica</name>
    <dbReference type="NCBI Taxonomy" id="2951"/>
    <lineage>
        <taxon>Eukaryota</taxon>
        <taxon>Sar</taxon>
        <taxon>Alveolata</taxon>
        <taxon>Dinophyceae</taxon>
        <taxon>Suessiales</taxon>
        <taxon>Symbiodiniaceae</taxon>
        <taxon>Symbiodinium</taxon>
    </lineage>
</organism>
<dbReference type="AlphaFoldDB" id="A0A1Q9E8B1"/>
<evidence type="ECO:0000256" key="8">
    <source>
        <dbReference type="PIRSR" id="PIRSR630616-3"/>
    </source>
</evidence>
<keyword evidence="4 10" id="KW-0418">Kinase</keyword>
<proteinExistence type="predicted"/>
<dbReference type="OMA" id="RYICNIT"/>
<dbReference type="InterPro" id="IPR000719">
    <property type="entry name" value="Prot_kinase_dom"/>
</dbReference>
<dbReference type="InterPro" id="IPR011009">
    <property type="entry name" value="Kinase-like_dom_sf"/>
</dbReference>
<evidence type="ECO:0000256" key="1">
    <source>
        <dbReference type="ARBA" id="ARBA00022527"/>
    </source>
</evidence>
<protein>
    <submittedName>
        <fullName evidence="10">Myosin light chain kinase A</fullName>
    </submittedName>
</protein>
<feature type="active site" description="Proton acceptor" evidence="6">
    <location>
        <position position="95"/>
    </location>
</feature>
<dbReference type="Proteomes" id="UP000186817">
    <property type="component" value="Unassembled WGS sequence"/>
</dbReference>
<evidence type="ECO:0000256" key="7">
    <source>
        <dbReference type="PIRSR" id="PIRSR630616-2"/>
    </source>
</evidence>
<evidence type="ECO:0000256" key="2">
    <source>
        <dbReference type="ARBA" id="ARBA00022679"/>
    </source>
</evidence>
<gene>
    <name evidence="10" type="primary">mlkA</name>
    <name evidence="10" type="ORF">AK812_SmicGene13375</name>
</gene>
<dbReference type="PIRSF" id="PIRSF000654">
    <property type="entry name" value="Integrin-linked_kinase"/>
    <property type="match status" value="1"/>
</dbReference>
<reference evidence="10 11" key="1">
    <citation type="submission" date="2016-02" db="EMBL/GenBank/DDBJ databases">
        <title>Genome analysis of coral dinoflagellate symbionts highlights evolutionary adaptations to a symbiotic lifestyle.</title>
        <authorList>
            <person name="Aranda M."/>
            <person name="Li Y."/>
            <person name="Liew Y.J."/>
            <person name="Baumgarten S."/>
            <person name="Simakov O."/>
            <person name="Wilson M."/>
            <person name="Piel J."/>
            <person name="Ashoor H."/>
            <person name="Bougouffa S."/>
            <person name="Bajic V.B."/>
            <person name="Ryu T."/>
            <person name="Ravasi T."/>
            <person name="Bayer T."/>
            <person name="Micklem G."/>
            <person name="Kim H."/>
            <person name="Bhak J."/>
            <person name="Lajeunesse T.C."/>
            <person name="Voolstra C.R."/>
        </authorList>
    </citation>
    <scope>NUCLEOTIDE SEQUENCE [LARGE SCALE GENOMIC DNA]</scope>
    <source>
        <strain evidence="10 11">CCMP2467</strain>
    </source>
</reference>
<comment type="caution">
    <text evidence="10">The sequence shown here is derived from an EMBL/GenBank/DDBJ whole genome shotgun (WGS) entry which is preliminary data.</text>
</comment>
<sequence length="246" mass="27928">MCCIEKCRFLTRPGRSLRQEAELMKELDHPGIVKLLDCVEDESRLCLVMEYIPGGDMFHNIAQQGRFPETQAARLLRQLADALSYVHSKNIVHRDLKPENLLLTCPDRDLMQVKIADFGISRQTLSSEDCQTYSGSRDYRAPEVIRASMISNSKQNASSHCKGYGKAADMWSLGVVLFVMLRAERAFDTFDSVNREIIAGLPLSRLGEKSWHDVSEEAKDLVRSLMQQDPKIRLTAEQVKSHAWLS</sequence>
<keyword evidence="5 7" id="KW-0067">ATP-binding</keyword>
<keyword evidence="1" id="KW-0723">Serine/threonine-protein kinase</keyword>
<evidence type="ECO:0000313" key="10">
    <source>
        <dbReference type="EMBL" id="OLQ03642.1"/>
    </source>
</evidence>
<evidence type="ECO:0000256" key="5">
    <source>
        <dbReference type="ARBA" id="ARBA00022840"/>
    </source>
</evidence>
<feature type="domain" description="Protein kinase" evidence="9">
    <location>
        <begin position="1"/>
        <end position="245"/>
    </location>
</feature>
<keyword evidence="2" id="KW-0808">Transferase</keyword>
<dbReference type="GO" id="GO:0004674">
    <property type="term" value="F:protein serine/threonine kinase activity"/>
    <property type="evidence" value="ECO:0007669"/>
    <property type="project" value="UniProtKB-KW"/>
</dbReference>
<dbReference type="InterPro" id="IPR030616">
    <property type="entry name" value="Aur-like"/>
</dbReference>
<keyword evidence="3 7" id="KW-0547">Nucleotide-binding</keyword>
<feature type="binding site" evidence="7">
    <location>
        <position position="117"/>
    </location>
    <ligand>
        <name>ATP</name>
        <dbReference type="ChEBI" id="CHEBI:30616"/>
    </ligand>
</feature>
<dbReference type="SUPFAM" id="SSF56112">
    <property type="entry name" value="Protein kinase-like (PK-like)"/>
    <property type="match status" value="1"/>
</dbReference>
<evidence type="ECO:0000256" key="6">
    <source>
        <dbReference type="PIRSR" id="PIRSR630616-1"/>
    </source>
</evidence>
<dbReference type="InterPro" id="IPR008271">
    <property type="entry name" value="Ser/Thr_kinase_AS"/>
</dbReference>
<dbReference type="GO" id="GO:0005524">
    <property type="term" value="F:ATP binding"/>
    <property type="evidence" value="ECO:0007669"/>
    <property type="project" value="UniProtKB-KW"/>
</dbReference>
<dbReference type="PROSITE" id="PS50011">
    <property type="entry name" value="PROTEIN_KINASE_DOM"/>
    <property type="match status" value="1"/>
</dbReference>
<dbReference type="OrthoDB" id="193931at2759"/>
<dbReference type="PROSITE" id="PS00108">
    <property type="entry name" value="PROTEIN_KINASE_ST"/>
    <property type="match status" value="1"/>
</dbReference>
<feature type="cross-link" description="Glycyl lysine isopeptide (Lys-Gly) (interchain with G-Cter in SUMO2)" evidence="8">
    <location>
        <position position="97"/>
    </location>
</feature>
<dbReference type="Gene3D" id="1.10.510.10">
    <property type="entry name" value="Transferase(Phosphotransferase) domain 1"/>
    <property type="match status" value="1"/>
</dbReference>
<evidence type="ECO:0000256" key="4">
    <source>
        <dbReference type="ARBA" id="ARBA00022777"/>
    </source>
</evidence>
<dbReference type="Pfam" id="PF00069">
    <property type="entry name" value="Pkinase"/>
    <property type="match status" value="1"/>
</dbReference>